<evidence type="ECO:0000256" key="3">
    <source>
        <dbReference type="SAM" id="MobiDB-lite"/>
    </source>
</evidence>
<dbReference type="EMBL" id="JAVREH010000136">
    <property type="protein sequence ID" value="MDT0264516.1"/>
    <property type="molecule type" value="Genomic_DNA"/>
</dbReference>
<evidence type="ECO:0000259" key="4">
    <source>
        <dbReference type="PROSITE" id="PS51782"/>
    </source>
</evidence>
<dbReference type="Proteomes" id="UP001183176">
    <property type="component" value="Unassembled WGS sequence"/>
</dbReference>
<dbReference type="Gene3D" id="3.10.350.10">
    <property type="entry name" value="LysM domain"/>
    <property type="match status" value="1"/>
</dbReference>
<dbReference type="SUPFAM" id="SSF54106">
    <property type="entry name" value="LysM domain"/>
    <property type="match status" value="1"/>
</dbReference>
<proteinExistence type="inferred from homology"/>
<dbReference type="CDD" id="cd00118">
    <property type="entry name" value="LysM"/>
    <property type="match status" value="1"/>
</dbReference>
<dbReference type="PANTHER" id="PTHR34700">
    <property type="entry name" value="POTASSIUM BINDING PROTEIN KBP"/>
    <property type="match status" value="1"/>
</dbReference>
<dbReference type="SUPFAM" id="SSF53955">
    <property type="entry name" value="Lysozyme-like"/>
    <property type="match status" value="1"/>
</dbReference>
<dbReference type="SMART" id="SM00257">
    <property type="entry name" value="LysM"/>
    <property type="match status" value="1"/>
</dbReference>
<evidence type="ECO:0000256" key="2">
    <source>
        <dbReference type="ARBA" id="ARBA00022801"/>
    </source>
</evidence>
<feature type="region of interest" description="Disordered" evidence="3">
    <location>
        <begin position="160"/>
        <end position="188"/>
    </location>
</feature>
<dbReference type="Pfam" id="PF01476">
    <property type="entry name" value="LysM"/>
    <property type="match status" value="1"/>
</dbReference>
<dbReference type="InterPro" id="IPR010618">
    <property type="entry name" value="RPF"/>
</dbReference>
<reference evidence="6" key="1">
    <citation type="submission" date="2023-07" db="EMBL/GenBank/DDBJ databases">
        <title>30 novel species of actinomycetes from the DSMZ collection.</title>
        <authorList>
            <person name="Nouioui I."/>
        </authorList>
    </citation>
    <scope>NUCLEOTIDE SEQUENCE [LARGE SCALE GENOMIC DNA]</scope>
    <source>
        <strain evidence="6">DSM 44399</strain>
    </source>
</reference>
<dbReference type="CDD" id="cd13925">
    <property type="entry name" value="RPF"/>
    <property type="match status" value="1"/>
</dbReference>
<protein>
    <submittedName>
        <fullName evidence="5">Transglycosylase family protein</fullName>
    </submittedName>
</protein>
<dbReference type="RefSeq" id="WP_311425651.1">
    <property type="nucleotide sequence ID" value="NZ_JAVREH010000136.1"/>
</dbReference>
<comment type="similarity">
    <text evidence="1">Belongs to the transglycosylase family. Rpf subfamily.</text>
</comment>
<organism evidence="5 6">
    <name type="scientific">Jatrophihabitans lederbergiae</name>
    <dbReference type="NCBI Taxonomy" id="3075547"/>
    <lineage>
        <taxon>Bacteria</taxon>
        <taxon>Bacillati</taxon>
        <taxon>Actinomycetota</taxon>
        <taxon>Actinomycetes</taxon>
        <taxon>Jatrophihabitantales</taxon>
        <taxon>Jatrophihabitantaceae</taxon>
        <taxon>Jatrophihabitans</taxon>
    </lineage>
</organism>
<dbReference type="InterPro" id="IPR023346">
    <property type="entry name" value="Lysozyme-like_dom_sf"/>
</dbReference>
<feature type="compositionally biased region" description="Acidic residues" evidence="3">
    <location>
        <begin position="165"/>
        <end position="175"/>
    </location>
</feature>
<dbReference type="InterPro" id="IPR036779">
    <property type="entry name" value="LysM_dom_sf"/>
</dbReference>
<dbReference type="InterPro" id="IPR018392">
    <property type="entry name" value="LysM"/>
</dbReference>
<dbReference type="PROSITE" id="PS51782">
    <property type="entry name" value="LYSM"/>
    <property type="match status" value="1"/>
</dbReference>
<comment type="caution">
    <text evidence="5">The sequence shown here is derived from an EMBL/GenBank/DDBJ whole genome shotgun (WGS) entry which is preliminary data.</text>
</comment>
<evidence type="ECO:0000313" key="6">
    <source>
        <dbReference type="Proteomes" id="UP001183176"/>
    </source>
</evidence>
<dbReference type="InterPro" id="IPR052196">
    <property type="entry name" value="Bact_Kbp"/>
</dbReference>
<evidence type="ECO:0000313" key="5">
    <source>
        <dbReference type="EMBL" id="MDT0264516.1"/>
    </source>
</evidence>
<dbReference type="Gene3D" id="1.10.530.10">
    <property type="match status" value="1"/>
</dbReference>
<dbReference type="Pfam" id="PF06737">
    <property type="entry name" value="Transglycosylas"/>
    <property type="match status" value="1"/>
</dbReference>
<name>A0ABU2JID4_9ACTN</name>
<dbReference type="PANTHER" id="PTHR34700:SF4">
    <property type="entry name" value="PHAGE-LIKE ELEMENT PBSX PROTEIN XKDP"/>
    <property type="match status" value="1"/>
</dbReference>
<evidence type="ECO:0000256" key="1">
    <source>
        <dbReference type="ARBA" id="ARBA00010830"/>
    </source>
</evidence>
<keyword evidence="6" id="KW-1185">Reference proteome</keyword>
<gene>
    <name evidence="5" type="ORF">RM423_24495</name>
</gene>
<feature type="domain" description="LysM" evidence="4">
    <location>
        <begin position="185"/>
        <end position="233"/>
    </location>
</feature>
<accession>A0ABU2JID4</accession>
<sequence>MFTHSYLGRHRAAPTSLSARVTHGTAVTAVTATVALASLGVFTGPAAASPTHNWDGVARCESSGNWHINTGNGFYGGLQFTAATWLGYGGGAYAPRADLAGQGAQITIAERVLAGQGIGAWPVCGQYLGAASAIADTQPNTQPTTPTHITSPAPAPALAEHTVDQDADGDGDGDDSGTRPGTGQSQYVVRSGDTLNRIALQHHITGGWATLAHLNHNVINNPDLIYPGQHITL</sequence>
<keyword evidence="2" id="KW-0378">Hydrolase</keyword>